<feature type="compositionally biased region" description="Acidic residues" evidence="1">
    <location>
        <begin position="170"/>
        <end position="182"/>
    </location>
</feature>
<evidence type="ECO:0000313" key="3">
    <source>
        <dbReference type="Proteomes" id="UP001570511"/>
    </source>
</evidence>
<evidence type="ECO:0000313" key="2">
    <source>
        <dbReference type="EMBL" id="MFA1611267.1"/>
    </source>
</evidence>
<comment type="caution">
    <text evidence="2">The sequence shown here is derived from an EMBL/GenBank/DDBJ whole genome shotgun (WGS) entry which is preliminary data.</text>
</comment>
<feature type="compositionally biased region" description="Acidic residues" evidence="1">
    <location>
        <begin position="76"/>
        <end position="137"/>
    </location>
</feature>
<dbReference type="AlphaFoldDB" id="A0ABD5MBH2"/>
<organism evidence="2 3">
    <name type="scientific">Halobellus rubicundus</name>
    <dbReference type="NCBI Taxonomy" id="2996466"/>
    <lineage>
        <taxon>Archaea</taxon>
        <taxon>Methanobacteriati</taxon>
        <taxon>Methanobacteriota</taxon>
        <taxon>Stenosarchaea group</taxon>
        <taxon>Halobacteria</taxon>
        <taxon>Halobacteriales</taxon>
        <taxon>Haloferacaceae</taxon>
        <taxon>Halobellus</taxon>
    </lineage>
</organism>
<keyword evidence="3" id="KW-1185">Reference proteome</keyword>
<feature type="compositionally biased region" description="Basic and acidic residues" evidence="1">
    <location>
        <begin position="138"/>
        <end position="154"/>
    </location>
</feature>
<evidence type="ECO:0000256" key="1">
    <source>
        <dbReference type="SAM" id="MobiDB-lite"/>
    </source>
</evidence>
<sequence length="199" mass="21461">MNYRGRERSRMDCPRCGRPLSTITIAGGDGEATYCERCRFADVTSEFEPNPDAEESWDEAIDRFRQSLAEAPLRNDDEDGAAGETANESEEEESDESADAEAEVETDTEAEAESDAEAEAESDIEAGVETEAESDADSEVKAETESDAEAKSESESESDAESDVQPQADSAEESESATESDSDSTPTDSAGHEERDAEE</sequence>
<protein>
    <recommendedName>
        <fullName evidence="4">Zinc finger FPG/IleRS-type domain-containing protein</fullName>
    </recommendedName>
</protein>
<accession>A0ABD5MBH2</accession>
<gene>
    <name evidence="2" type="ORF">OS889_09665</name>
</gene>
<dbReference type="EMBL" id="JBGNYA010000001">
    <property type="protein sequence ID" value="MFA1611267.1"/>
    <property type="molecule type" value="Genomic_DNA"/>
</dbReference>
<name>A0ABD5MBH2_9EURY</name>
<dbReference type="RefSeq" id="WP_372389438.1">
    <property type="nucleotide sequence ID" value="NZ_JBGNYA010000001.1"/>
</dbReference>
<feature type="compositionally biased region" description="Basic and acidic residues" evidence="1">
    <location>
        <begin position="190"/>
        <end position="199"/>
    </location>
</feature>
<evidence type="ECO:0008006" key="4">
    <source>
        <dbReference type="Google" id="ProtNLM"/>
    </source>
</evidence>
<feature type="region of interest" description="Disordered" evidence="1">
    <location>
        <begin position="65"/>
        <end position="199"/>
    </location>
</feature>
<proteinExistence type="predicted"/>
<dbReference type="Proteomes" id="UP001570511">
    <property type="component" value="Unassembled WGS sequence"/>
</dbReference>
<reference evidence="2 3" key="1">
    <citation type="submission" date="2024-08" db="EMBL/GenBank/DDBJ databases">
        <title>Halobellus sp. MBLA0158 whole genome sequence.</title>
        <authorList>
            <person name="Hwang C.Y."/>
            <person name="Cho E.-S."/>
            <person name="Seo M.-J."/>
        </authorList>
    </citation>
    <scope>NUCLEOTIDE SEQUENCE [LARGE SCALE GENOMIC DNA]</scope>
    <source>
        <strain evidence="2 3">MBLA0158</strain>
    </source>
</reference>